<dbReference type="NCBIfam" id="NF002211">
    <property type="entry name" value="PRK01103.1"/>
    <property type="match status" value="1"/>
</dbReference>
<organism evidence="19 20">
    <name type="scientific">Candidatus Nealsonbacteria bacterium CG02_land_8_20_14_3_00_40_11</name>
    <dbReference type="NCBI Taxonomy" id="1974700"/>
    <lineage>
        <taxon>Bacteria</taxon>
        <taxon>Candidatus Nealsoniibacteriota</taxon>
    </lineage>
</organism>
<proteinExistence type="inferred from homology"/>
<evidence type="ECO:0000313" key="19">
    <source>
        <dbReference type="EMBL" id="PIV42492.1"/>
    </source>
</evidence>
<dbReference type="InterPro" id="IPR015886">
    <property type="entry name" value="H2TH_FPG"/>
</dbReference>
<comment type="cofactor">
    <cofactor evidence="2">
        <name>Zn(2+)</name>
        <dbReference type="ChEBI" id="CHEBI:29105"/>
    </cofactor>
</comment>
<evidence type="ECO:0000256" key="8">
    <source>
        <dbReference type="ARBA" id="ARBA00022801"/>
    </source>
</evidence>
<dbReference type="PROSITE" id="PS51066">
    <property type="entry name" value="ZF_FPG_2"/>
    <property type="match status" value="1"/>
</dbReference>
<evidence type="ECO:0000256" key="1">
    <source>
        <dbReference type="ARBA" id="ARBA00001668"/>
    </source>
</evidence>
<dbReference type="GO" id="GO:0006284">
    <property type="term" value="P:base-excision repair"/>
    <property type="evidence" value="ECO:0007669"/>
    <property type="project" value="InterPro"/>
</dbReference>
<dbReference type="SUPFAM" id="SSF57716">
    <property type="entry name" value="Glucocorticoid receptor-like (DNA-binding domain)"/>
    <property type="match status" value="1"/>
</dbReference>
<evidence type="ECO:0000256" key="2">
    <source>
        <dbReference type="ARBA" id="ARBA00001947"/>
    </source>
</evidence>
<dbReference type="Pfam" id="PF06827">
    <property type="entry name" value="zf-FPG_IleRS"/>
    <property type="match status" value="1"/>
</dbReference>
<dbReference type="Pfam" id="PF06831">
    <property type="entry name" value="H2TH"/>
    <property type="match status" value="1"/>
</dbReference>
<evidence type="ECO:0000256" key="13">
    <source>
        <dbReference type="ARBA" id="ARBA00023268"/>
    </source>
</evidence>
<feature type="domain" description="Formamidopyrimidine-DNA glycosylase catalytic" evidence="18">
    <location>
        <begin position="2"/>
        <end position="141"/>
    </location>
</feature>
<evidence type="ECO:0000256" key="5">
    <source>
        <dbReference type="ARBA" id="ARBA00022723"/>
    </source>
</evidence>
<evidence type="ECO:0000256" key="16">
    <source>
        <dbReference type="PROSITE-ProRule" id="PRU00391"/>
    </source>
</evidence>
<dbReference type="SMART" id="SM00898">
    <property type="entry name" value="Fapy_DNA_glyco"/>
    <property type="match status" value="1"/>
</dbReference>
<keyword evidence="8" id="KW-0378">Hydrolase</keyword>
<keyword evidence="14" id="KW-0326">Glycosidase</keyword>
<keyword evidence="6" id="KW-0227">DNA damage</keyword>
<dbReference type="GO" id="GO:0034039">
    <property type="term" value="F:8-oxo-7,8-dihydroguanine DNA N-glycosylase activity"/>
    <property type="evidence" value="ECO:0007669"/>
    <property type="project" value="TreeGrafter"/>
</dbReference>
<dbReference type="AlphaFoldDB" id="A0A2M7D7R4"/>
<dbReference type="GO" id="GO:0008270">
    <property type="term" value="F:zinc ion binding"/>
    <property type="evidence" value="ECO:0007669"/>
    <property type="project" value="UniProtKB-KW"/>
</dbReference>
<keyword evidence="11" id="KW-0234">DNA repair</keyword>
<keyword evidence="13" id="KW-0511">Multifunctional enzyme</keyword>
<keyword evidence="9" id="KW-0862">Zinc</keyword>
<keyword evidence="12" id="KW-0456">Lyase</keyword>
<dbReference type="Gene3D" id="1.10.8.50">
    <property type="match status" value="1"/>
</dbReference>
<evidence type="ECO:0000313" key="20">
    <source>
        <dbReference type="Proteomes" id="UP000230304"/>
    </source>
</evidence>
<evidence type="ECO:0000256" key="12">
    <source>
        <dbReference type="ARBA" id="ARBA00023239"/>
    </source>
</evidence>
<dbReference type="SMART" id="SM01232">
    <property type="entry name" value="H2TH"/>
    <property type="match status" value="1"/>
</dbReference>
<dbReference type="SUPFAM" id="SSF46946">
    <property type="entry name" value="S13-like H2TH domain"/>
    <property type="match status" value="1"/>
</dbReference>
<reference evidence="20" key="1">
    <citation type="submission" date="2017-09" db="EMBL/GenBank/DDBJ databases">
        <title>Depth-based differentiation of microbial function through sediment-hosted aquifers and enrichment of novel symbionts in the deep terrestrial subsurface.</title>
        <authorList>
            <person name="Probst A.J."/>
            <person name="Ladd B."/>
            <person name="Jarett J.K."/>
            <person name="Geller-Mcgrath D.E."/>
            <person name="Sieber C.M.K."/>
            <person name="Emerson J.B."/>
            <person name="Anantharaman K."/>
            <person name="Thomas B.C."/>
            <person name="Malmstrom R."/>
            <person name="Stieglmeier M."/>
            <person name="Klingl A."/>
            <person name="Woyke T."/>
            <person name="Ryan C.M."/>
            <person name="Banfield J.F."/>
        </authorList>
    </citation>
    <scope>NUCLEOTIDE SEQUENCE [LARGE SCALE GENOMIC DNA]</scope>
</reference>
<keyword evidence="5" id="KW-0479">Metal-binding</keyword>
<dbReference type="PROSITE" id="PS01242">
    <property type="entry name" value="ZF_FPG_1"/>
    <property type="match status" value="1"/>
</dbReference>
<evidence type="ECO:0000256" key="4">
    <source>
        <dbReference type="ARBA" id="ARBA00011245"/>
    </source>
</evidence>
<dbReference type="GO" id="GO:0140078">
    <property type="term" value="F:class I DNA-(apurinic or apyrimidinic site) endonuclease activity"/>
    <property type="evidence" value="ECO:0007669"/>
    <property type="project" value="UniProtKB-EC"/>
</dbReference>
<accession>A0A2M7D7R4</accession>
<evidence type="ECO:0008006" key="21">
    <source>
        <dbReference type="Google" id="ProtNLM"/>
    </source>
</evidence>
<dbReference type="PANTHER" id="PTHR22993">
    <property type="entry name" value="FORMAMIDOPYRIMIDINE-DNA GLYCOSYLASE"/>
    <property type="match status" value="1"/>
</dbReference>
<dbReference type="Proteomes" id="UP000230304">
    <property type="component" value="Unassembled WGS sequence"/>
</dbReference>
<protein>
    <recommendedName>
        <fullName evidence="21">DNA-formamidopyrimidine glycosylase</fullName>
    </recommendedName>
</protein>
<evidence type="ECO:0000256" key="15">
    <source>
        <dbReference type="ARBA" id="ARBA00044632"/>
    </source>
</evidence>
<dbReference type="InterPro" id="IPR035937">
    <property type="entry name" value="FPG_N"/>
</dbReference>
<comment type="similarity">
    <text evidence="3">Belongs to the FPG family.</text>
</comment>
<dbReference type="InterPro" id="IPR015887">
    <property type="entry name" value="DNA_glyclase_Znf_dom_DNA_BS"/>
</dbReference>
<dbReference type="EMBL" id="PEUA01000046">
    <property type="protein sequence ID" value="PIV42492.1"/>
    <property type="molecule type" value="Genomic_DNA"/>
</dbReference>
<dbReference type="Gene3D" id="3.20.190.10">
    <property type="entry name" value="MutM-like, N-terminal"/>
    <property type="match status" value="1"/>
</dbReference>
<comment type="catalytic activity">
    <reaction evidence="1">
        <text>Hydrolysis of DNA containing ring-opened 7-methylguanine residues, releasing 2,6-diamino-4-hydroxy-5-(N-methyl)formamidopyrimidine.</text>
        <dbReference type="EC" id="3.2.2.23"/>
    </reaction>
</comment>
<sequence length="301" mass="35209">MPELPEVETIVRDLNKKVLRRTFVDVWTDFKKTIRLRSDFGGKVKKSDIFKVFKKHVKGKKILDIRRRGKNIIFNLSDGLSLLIHQKLTGHLLYGNWNMKRGKWLAEEKGWLEDSVNRFIHLMFWLDNGRMLALSDLRKFAKVELWKKEDLRTSEEMKSLGAEPLERSFTFEKFKNILTKQKGKIKQVLMNQKVIAGIGNIYSDEILWGAKVHPFKEIKRLSDEEIKKIYQAMREILPKAIELGGESISDFRRISGEKGGFDPLRKVYRREGEKCGRCGIIIKRVKLAGRSVHFCPNCQKF</sequence>
<dbReference type="InterPro" id="IPR012319">
    <property type="entry name" value="FPG_cat"/>
</dbReference>
<name>A0A2M7D7R4_9BACT</name>
<comment type="catalytic activity">
    <reaction evidence="15">
        <text>2'-deoxyribonucleotide-(2'-deoxyribose 5'-phosphate)-2'-deoxyribonucleotide-DNA = a 3'-end 2'-deoxyribonucleotide-(2,3-dehydro-2,3-deoxyribose 5'-phosphate)-DNA + a 5'-end 5'-phospho-2'-deoxyribonucleoside-DNA + H(+)</text>
        <dbReference type="Rhea" id="RHEA:66592"/>
        <dbReference type="Rhea" id="RHEA-COMP:13180"/>
        <dbReference type="Rhea" id="RHEA-COMP:16897"/>
        <dbReference type="Rhea" id="RHEA-COMP:17067"/>
        <dbReference type="ChEBI" id="CHEBI:15378"/>
        <dbReference type="ChEBI" id="CHEBI:136412"/>
        <dbReference type="ChEBI" id="CHEBI:157695"/>
        <dbReference type="ChEBI" id="CHEBI:167181"/>
        <dbReference type="EC" id="4.2.99.18"/>
    </reaction>
</comment>
<dbReference type="PROSITE" id="PS51068">
    <property type="entry name" value="FPG_CAT"/>
    <property type="match status" value="1"/>
</dbReference>
<evidence type="ECO:0000256" key="3">
    <source>
        <dbReference type="ARBA" id="ARBA00009409"/>
    </source>
</evidence>
<gene>
    <name evidence="19" type="ORF">COS26_02085</name>
</gene>
<dbReference type="SUPFAM" id="SSF81624">
    <property type="entry name" value="N-terminal domain of MutM-like DNA repair proteins"/>
    <property type="match status" value="1"/>
</dbReference>
<dbReference type="Pfam" id="PF01149">
    <property type="entry name" value="Fapy_DNA_glyco"/>
    <property type="match status" value="1"/>
</dbReference>
<evidence type="ECO:0000256" key="11">
    <source>
        <dbReference type="ARBA" id="ARBA00023204"/>
    </source>
</evidence>
<feature type="domain" description="FPG-type" evidence="17">
    <location>
        <begin position="266"/>
        <end position="300"/>
    </location>
</feature>
<dbReference type="InterPro" id="IPR020629">
    <property type="entry name" value="FPG_Glyclase"/>
</dbReference>
<evidence type="ECO:0000256" key="6">
    <source>
        <dbReference type="ARBA" id="ARBA00022763"/>
    </source>
</evidence>
<dbReference type="CDD" id="cd08966">
    <property type="entry name" value="EcFpg-like_N"/>
    <property type="match status" value="1"/>
</dbReference>
<keyword evidence="10" id="KW-0238">DNA-binding</keyword>
<dbReference type="InterPro" id="IPR010979">
    <property type="entry name" value="Ribosomal_uS13-like_H2TH"/>
</dbReference>
<dbReference type="InterPro" id="IPR000214">
    <property type="entry name" value="Znf_DNA_glyclase/AP_lyase"/>
</dbReference>
<evidence type="ECO:0000256" key="14">
    <source>
        <dbReference type="ARBA" id="ARBA00023295"/>
    </source>
</evidence>
<evidence type="ECO:0000259" key="18">
    <source>
        <dbReference type="PROSITE" id="PS51068"/>
    </source>
</evidence>
<evidence type="ECO:0000256" key="7">
    <source>
        <dbReference type="ARBA" id="ARBA00022771"/>
    </source>
</evidence>
<dbReference type="FunFam" id="1.10.8.50:FF:000003">
    <property type="entry name" value="Formamidopyrimidine-DNA glycosylase"/>
    <property type="match status" value="1"/>
</dbReference>
<evidence type="ECO:0000259" key="17">
    <source>
        <dbReference type="PROSITE" id="PS51066"/>
    </source>
</evidence>
<dbReference type="NCBIfam" id="TIGR00577">
    <property type="entry name" value="fpg"/>
    <property type="match status" value="1"/>
</dbReference>
<keyword evidence="7 16" id="KW-0863">Zinc-finger</keyword>
<comment type="caution">
    <text evidence="19">The sequence shown here is derived from an EMBL/GenBank/DDBJ whole genome shotgun (WGS) entry which is preliminary data.</text>
</comment>
<dbReference type="GO" id="GO:0003684">
    <property type="term" value="F:damaged DNA binding"/>
    <property type="evidence" value="ECO:0007669"/>
    <property type="project" value="InterPro"/>
</dbReference>
<evidence type="ECO:0000256" key="9">
    <source>
        <dbReference type="ARBA" id="ARBA00022833"/>
    </source>
</evidence>
<dbReference type="InterPro" id="IPR010663">
    <property type="entry name" value="Znf_FPG/IleRS"/>
</dbReference>
<dbReference type="PANTHER" id="PTHR22993:SF9">
    <property type="entry name" value="FORMAMIDOPYRIMIDINE-DNA GLYCOSYLASE"/>
    <property type="match status" value="1"/>
</dbReference>
<evidence type="ECO:0000256" key="10">
    <source>
        <dbReference type="ARBA" id="ARBA00023125"/>
    </source>
</evidence>
<comment type="subunit">
    <text evidence="4">Monomer.</text>
</comment>